<keyword evidence="4" id="KW-1134">Transmembrane beta strand</keyword>
<dbReference type="InterPro" id="IPR023614">
    <property type="entry name" value="Porin_dom_sf"/>
</dbReference>
<dbReference type="CDD" id="cd00342">
    <property type="entry name" value="gram_neg_porins"/>
    <property type="match status" value="1"/>
</dbReference>
<dbReference type="GO" id="GO:0009279">
    <property type="term" value="C:cell outer membrane"/>
    <property type="evidence" value="ECO:0007669"/>
    <property type="project" value="UniProtKB-SubCell"/>
</dbReference>
<evidence type="ECO:0000256" key="7">
    <source>
        <dbReference type="ARBA" id="ARBA00023065"/>
    </source>
</evidence>
<evidence type="ECO:0000256" key="10">
    <source>
        <dbReference type="ARBA" id="ARBA00023237"/>
    </source>
</evidence>
<dbReference type="RefSeq" id="WP_042793540.1">
    <property type="nucleotide sequence ID" value="NZ_CADILH010000001.1"/>
</dbReference>
<dbReference type="PANTHER" id="PTHR34501:SF9">
    <property type="entry name" value="MAJOR OUTER MEMBRANE PROTEIN P.IA"/>
    <property type="match status" value="1"/>
</dbReference>
<dbReference type="Proteomes" id="UP000494183">
    <property type="component" value="Unassembled WGS sequence"/>
</dbReference>
<evidence type="ECO:0000256" key="5">
    <source>
        <dbReference type="ARBA" id="ARBA00022692"/>
    </source>
</evidence>
<evidence type="ECO:0000256" key="9">
    <source>
        <dbReference type="ARBA" id="ARBA00023136"/>
    </source>
</evidence>
<accession>A0A6S7F4F2</accession>
<dbReference type="GO" id="GO:0006811">
    <property type="term" value="P:monoatomic ion transport"/>
    <property type="evidence" value="ECO:0007669"/>
    <property type="project" value="UniProtKB-KW"/>
</dbReference>
<evidence type="ECO:0000256" key="3">
    <source>
        <dbReference type="ARBA" id="ARBA00022448"/>
    </source>
</evidence>
<keyword evidence="14" id="KW-1185">Reference proteome</keyword>
<dbReference type="InterPro" id="IPR050298">
    <property type="entry name" value="Gram-neg_bact_OMP"/>
</dbReference>
<keyword evidence="10" id="KW-0998">Cell outer membrane</keyword>
<evidence type="ECO:0000256" key="6">
    <source>
        <dbReference type="ARBA" id="ARBA00022729"/>
    </source>
</evidence>
<keyword evidence="7" id="KW-0406">Ion transport</keyword>
<evidence type="ECO:0000256" key="8">
    <source>
        <dbReference type="ARBA" id="ARBA00023114"/>
    </source>
</evidence>
<dbReference type="EMBL" id="CADILH010000001">
    <property type="protein sequence ID" value="CAB3929331.1"/>
    <property type="molecule type" value="Genomic_DNA"/>
</dbReference>
<keyword evidence="8" id="KW-0626">Porin</keyword>
<proteinExistence type="predicted"/>
<feature type="domain" description="Porin" evidence="12">
    <location>
        <begin position="12"/>
        <end position="310"/>
    </location>
</feature>
<protein>
    <submittedName>
        <fullName evidence="13">Outer membrane porin protein 32</fullName>
    </submittedName>
</protein>
<evidence type="ECO:0000256" key="4">
    <source>
        <dbReference type="ARBA" id="ARBA00022452"/>
    </source>
</evidence>
<name>A0A6S7F4F2_9BURK</name>
<keyword evidence="3" id="KW-0813">Transport</keyword>
<evidence type="ECO:0000256" key="2">
    <source>
        <dbReference type="ARBA" id="ARBA00011233"/>
    </source>
</evidence>
<reference evidence="13 14" key="1">
    <citation type="submission" date="2020-04" db="EMBL/GenBank/DDBJ databases">
        <authorList>
            <person name="De Canck E."/>
        </authorList>
    </citation>
    <scope>NUCLEOTIDE SEQUENCE [LARGE SCALE GENOMIC DNA]</scope>
    <source>
        <strain evidence="13 14">LMG 6000</strain>
    </source>
</reference>
<evidence type="ECO:0000313" key="14">
    <source>
        <dbReference type="Proteomes" id="UP000494183"/>
    </source>
</evidence>
<dbReference type="Pfam" id="PF13609">
    <property type="entry name" value="Porin_4"/>
    <property type="match status" value="1"/>
</dbReference>
<dbReference type="SUPFAM" id="SSF56935">
    <property type="entry name" value="Porins"/>
    <property type="match status" value="1"/>
</dbReference>
<comment type="subunit">
    <text evidence="2">Homotrimer.</text>
</comment>
<dbReference type="GO" id="GO:0015288">
    <property type="term" value="F:porin activity"/>
    <property type="evidence" value="ECO:0007669"/>
    <property type="project" value="UniProtKB-KW"/>
</dbReference>
<dbReference type="InterPro" id="IPR033900">
    <property type="entry name" value="Gram_neg_porin_domain"/>
</dbReference>
<feature type="chain" id="PRO_5028944699" evidence="11">
    <location>
        <begin position="22"/>
        <end position="340"/>
    </location>
</feature>
<dbReference type="PANTHER" id="PTHR34501">
    <property type="entry name" value="PROTEIN YDDL-RELATED"/>
    <property type="match status" value="1"/>
</dbReference>
<evidence type="ECO:0000256" key="11">
    <source>
        <dbReference type="SAM" id="SignalP"/>
    </source>
</evidence>
<sequence>MSVLRKIGMLGACALAGPAWAQSSSLTLFGHIDLNVTAATAGSTSKIGMDQGGYMLPSRIGMRGTESLGNGNSVGFWLEAPILPNSGGPQGLNWTRRSTISLSNDQYGELRLGRDYTAAFWNVSSFSPFGTVGVGGSSNIIKGWPLGLDGATTLSRASNMVAYFLPKKLGGVYGHLNYAREEDRRGADYTGGRLGYQAGALNVAGAYGRTSMGGGDHYETATLGASYDFRVVKLFANYLLQKIGPDKQHVALAGASIPVGGGHVKLSYSRSTQTGQYDGDDAQQFALGYTYALSKRTVLYTAASIIKNEGNAAFVTGDVAPEGVPGANSKGMQVGISHSF</sequence>
<feature type="signal peptide" evidence="11">
    <location>
        <begin position="1"/>
        <end position="21"/>
    </location>
</feature>
<keyword evidence="6 11" id="KW-0732">Signal</keyword>
<dbReference type="GO" id="GO:0046930">
    <property type="term" value="C:pore complex"/>
    <property type="evidence" value="ECO:0007669"/>
    <property type="project" value="UniProtKB-KW"/>
</dbReference>
<keyword evidence="9" id="KW-0472">Membrane</keyword>
<evidence type="ECO:0000256" key="1">
    <source>
        <dbReference type="ARBA" id="ARBA00004571"/>
    </source>
</evidence>
<keyword evidence="5" id="KW-0812">Transmembrane</keyword>
<evidence type="ECO:0000313" key="13">
    <source>
        <dbReference type="EMBL" id="CAB3929331.1"/>
    </source>
</evidence>
<dbReference type="Gene3D" id="2.40.160.10">
    <property type="entry name" value="Porin"/>
    <property type="match status" value="1"/>
</dbReference>
<evidence type="ECO:0000259" key="12">
    <source>
        <dbReference type="Pfam" id="PF13609"/>
    </source>
</evidence>
<organism evidence="13 14">
    <name type="scientific">Achromobacter insolitus</name>
    <dbReference type="NCBI Taxonomy" id="217204"/>
    <lineage>
        <taxon>Bacteria</taxon>
        <taxon>Pseudomonadati</taxon>
        <taxon>Pseudomonadota</taxon>
        <taxon>Betaproteobacteria</taxon>
        <taxon>Burkholderiales</taxon>
        <taxon>Alcaligenaceae</taxon>
        <taxon>Achromobacter</taxon>
    </lineage>
</organism>
<dbReference type="AlphaFoldDB" id="A0A6S7F4F2"/>
<comment type="subcellular location">
    <subcellularLocation>
        <location evidence="1">Cell outer membrane</location>
        <topology evidence="1">Multi-pass membrane protein</topology>
    </subcellularLocation>
</comment>
<gene>
    <name evidence="13" type="ORF">LMG6000_00383</name>
</gene>